<dbReference type="OrthoDB" id="9796461at2"/>
<dbReference type="GO" id="GO:0016020">
    <property type="term" value="C:membrane"/>
    <property type="evidence" value="ECO:0007669"/>
    <property type="project" value="TreeGrafter"/>
</dbReference>
<proteinExistence type="predicted"/>
<gene>
    <name evidence="4" type="ORF">COO09_10140</name>
</gene>
<dbReference type="AlphaFoldDB" id="A0A2A4FXD0"/>
<feature type="transmembrane region" description="Helical" evidence="1">
    <location>
        <begin position="286"/>
        <end position="304"/>
    </location>
</feature>
<keyword evidence="1" id="KW-0812">Transmembrane</keyword>
<protein>
    <submittedName>
        <fullName evidence="4">Acyltransferase</fullName>
    </submittedName>
</protein>
<evidence type="ECO:0000313" key="4">
    <source>
        <dbReference type="EMBL" id="PCE42353.1"/>
    </source>
</evidence>
<accession>A0A2A4FXD0</accession>
<dbReference type="KEGG" id="rdi:CMV14_13640"/>
<feature type="domain" description="SGNH" evidence="3">
    <location>
        <begin position="419"/>
        <end position="670"/>
    </location>
</feature>
<keyword evidence="4" id="KW-0808">Transferase</keyword>
<feature type="transmembrane region" description="Helical" evidence="1">
    <location>
        <begin position="258"/>
        <end position="277"/>
    </location>
</feature>
<dbReference type="GO" id="GO:0016747">
    <property type="term" value="F:acyltransferase activity, transferring groups other than amino-acyl groups"/>
    <property type="evidence" value="ECO:0007669"/>
    <property type="project" value="InterPro"/>
</dbReference>
<keyword evidence="1" id="KW-1133">Transmembrane helix</keyword>
<evidence type="ECO:0000259" key="3">
    <source>
        <dbReference type="Pfam" id="PF19040"/>
    </source>
</evidence>
<comment type="caution">
    <text evidence="4">The sequence shown here is derived from an EMBL/GenBank/DDBJ whole genome shotgun (WGS) entry which is preliminary data.</text>
</comment>
<feature type="transmembrane region" description="Helical" evidence="1">
    <location>
        <begin position="26"/>
        <end position="42"/>
    </location>
</feature>
<dbReference type="PANTHER" id="PTHR23028">
    <property type="entry name" value="ACETYLTRANSFERASE"/>
    <property type="match status" value="1"/>
</dbReference>
<evidence type="ECO:0000256" key="1">
    <source>
        <dbReference type="SAM" id="Phobius"/>
    </source>
</evidence>
<feature type="transmembrane region" description="Helical" evidence="1">
    <location>
        <begin position="89"/>
        <end position="108"/>
    </location>
</feature>
<dbReference type="EMBL" id="NWUF01000008">
    <property type="protein sequence ID" value="PCE42353.1"/>
    <property type="molecule type" value="Genomic_DNA"/>
</dbReference>
<dbReference type="Pfam" id="PF01757">
    <property type="entry name" value="Acyl_transf_3"/>
    <property type="match status" value="1"/>
</dbReference>
<feature type="domain" description="Acyltransferase 3" evidence="2">
    <location>
        <begin position="22"/>
        <end position="340"/>
    </location>
</feature>
<dbReference type="InterPro" id="IPR050879">
    <property type="entry name" value="Acyltransferase_3"/>
</dbReference>
<keyword evidence="4" id="KW-0012">Acyltransferase</keyword>
<evidence type="ECO:0000313" key="5">
    <source>
        <dbReference type="Proteomes" id="UP000218934"/>
    </source>
</evidence>
<dbReference type="Proteomes" id="UP000218934">
    <property type="component" value="Unassembled WGS sequence"/>
</dbReference>
<evidence type="ECO:0000259" key="2">
    <source>
        <dbReference type="Pfam" id="PF01757"/>
    </source>
</evidence>
<feature type="transmembrane region" description="Helical" evidence="1">
    <location>
        <begin position="361"/>
        <end position="383"/>
    </location>
</feature>
<dbReference type="InterPro" id="IPR002656">
    <property type="entry name" value="Acyl_transf_3_dom"/>
</dbReference>
<dbReference type="InterPro" id="IPR043968">
    <property type="entry name" value="SGNH"/>
</dbReference>
<feature type="transmembrane region" description="Helical" evidence="1">
    <location>
        <begin position="324"/>
        <end position="341"/>
    </location>
</feature>
<keyword evidence="5" id="KW-1185">Reference proteome</keyword>
<sequence length="692" mass="76450">MEPTGSQRRSCRCCGGIVQYRNEIDGLRAVAVLPVILFHAGFSMFSGGYVGVDVFFVISGYLITNILIADLEAGRFSLWRFYERRARRILPALFLVTLCCIPFAWLWMLPSQLVDFSQSLVAVNTFTSNILFWRESGYFDAATELKPLLHTWSLAVEEQFYIFFPPLLAVLWRYGRNATLGILIAVAAISLALAQWGSTAAPSATFYLIHTRIWELGTGSACALLLKGRAPYRSDLLAGSGIALILCAVFLFDEATPFPSAWALAPVWGTALIILFGDRATATARLLSRGAFVQIGLISYSAYLWHQPLFAFARIHSLQTPGKWMMALLALASLILAYLSWRFVERPFRRPDGVFKSRRALFGTSAAIAASMCAAGIIGHASLGFPNRLSSEARAVLATNMDSFERGVAPCWDLAGRHDAGRPCMIGDVRRRPSFALVGDSHAGALLTTLNAAAAHRHIAGRGYTFRSCPPLQELVSATAEDGLRACENLRRRFFNDISHDPQMPGTIIVNARWTLLMKRRGFDNGEGGVESVKEWIWKLDLADQTYEQRMAQAFARSILAMVRSGKTVILIYPVPEMGWNVPQQLAREISRSGKIGPASASISHQAFLERSATAIRALDAIGEYPNLIRIRPSSLLCHRVEGRCVAHMDGRPLYLDSNHLSDAGAALILGQIMGNLTRRDHPHRSTNHHQP</sequence>
<dbReference type="GO" id="GO:0009103">
    <property type="term" value="P:lipopolysaccharide biosynthetic process"/>
    <property type="evidence" value="ECO:0007669"/>
    <property type="project" value="TreeGrafter"/>
</dbReference>
<dbReference type="PANTHER" id="PTHR23028:SF53">
    <property type="entry name" value="ACYL_TRANSF_3 DOMAIN-CONTAINING PROTEIN"/>
    <property type="match status" value="1"/>
</dbReference>
<feature type="transmembrane region" description="Helical" evidence="1">
    <location>
        <begin position="179"/>
        <end position="198"/>
    </location>
</feature>
<keyword evidence="1" id="KW-0472">Membrane</keyword>
<dbReference type="Pfam" id="PF19040">
    <property type="entry name" value="SGNH"/>
    <property type="match status" value="1"/>
</dbReference>
<organism evidence="4 5">
    <name type="scientific">Rhizorhabdus dicambivorans</name>
    <dbReference type="NCBI Taxonomy" id="1850238"/>
    <lineage>
        <taxon>Bacteria</taxon>
        <taxon>Pseudomonadati</taxon>
        <taxon>Pseudomonadota</taxon>
        <taxon>Alphaproteobacteria</taxon>
        <taxon>Sphingomonadales</taxon>
        <taxon>Sphingomonadaceae</taxon>
        <taxon>Rhizorhabdus</taxon>
    </lineage>
</organism>
<feature type="transmembrane region" description="Helical" evidence="1">
    <location>
        <begin position="235"/>
        <end position="252"/>
    </location>
</feature>
<name>A0A2A4FXD0_9SPHN</name>
<feature type="transmembrane region" description="Helical" evidence="1">
    <location>
        <begin position="48"/>
        <end position="68"/>
    </location>
</feature>
<reference evidence="4 5" key="1">
    <citation type="submission" date="2017-09" db="EMBL/GenBank/DDBJ databases">
        <title>The Catabolism of 3,6-Dichlorosalicylic acid is Initiated by the Cytochrome P450 Monooxygenase DsmABC in Rhizorhabdus dicambivorans Ndbn-20.</title>
        <authorList>
            <person name="Na L."/>
        </authorList>
    </citation>
    <scope>NUCLEOTIDE SEQUENCE [LARGE SCALE GENOMIC DNA]</scope>
    <source>
        <strain evidence="4 5">Ndbn-20m</strain>
    </source>
</reference>